<keyword evidence="3" id="KW-1185">Reference proteome</keyword>
<organism evidence="2 3">
    <name type="scientific">Nocardioides thalensis</name>
    <dbReference type="NCBI Taxonomy" id="1914755"/>
    <lineage>
        <taxon>Bacteria</taxon>
        <taxon>Bacillati</taxon>
        <taxon>Actinomycetota</taxon>
        <taxon>Actinomycetes</taxon>
        <taxon>Propionibacteriales</taxon>
        <taxon>Nocardioidaceae</taxon>
        <taxon>Nocardioides</taxon>
    </lineage>
</organism>
<reference evidence="2 3" key="1">
    <citation type="submission" date="2020-07" db="EMBL/GenBank/DDBJ databases">
        <title>Sequencing the genomes of 1000 actinobacteria strains.</title>
        <authorList>
            <person name="Klenk H.-P."/>
        </authorList>
    </citation>
    <scope>NUCLEOTIDE SEQUENCE [LARGE SCALE GENOMIC DNA]</scope>
    <source>
        <strain evidence="2 3">DSM 103833</strain>
    </source>
</reference>
<dbReference type="InterPro" id="IPR012338">
    <property type="entry name" value="Beta-lactam/transpept-like"/>
</dbReference>
<dbReference type="EMBL" id="JACCFP010000001">
    <property type="protein sequence ID" value="NYJ01005.1"/>
    <property type="molecule type" value="Genomic_DNA"/>
</dbReference>
<sequence length="358" mass="38111">MHDQLAAVLDRLHHDGREPGAAACVIRPDGSTVEAMTGHRGEGTPWTSDTLVMTYSCAKPLAALTVLEAVATDVLGLDQRVADIWPAYATHGKQETTVRHVLSHQAGLPAFPEAAAGIAYDDRDALVALLADAEPAHEPGTAVAEHALTYGHLCDELLRRSTGQSLDERFAAIAARHGWDLHLSVPVGELGRVADVVAVADTWPDAYLTDPRWAPAIGRPPGLLDPAVLNSERWRRTSFPAISLHATARGLARFYADLAADGPVARLLGPGLHREYVTPQRTGPDGVLGREVAWTLGFQVDALRGGRREIGMGGAGGSSGWVALGPDDTADYAAAYVTRGLGGHDRGEEVWRLLEPDL</sequence>
<evidence type="ECO:0000259" key="1">
    <source>
        <dbReference type="Pfam" id="PF00144"/>
    </source>
</evidence>
<dbReference type="PANTHER" id="PTHR43319">
    <property type="entry name" value="BETA-LACTAMASE-RELATED"/>
    <property type="match status" value="1"/>
</dbReference>
<feature type="domain" description="Beta-lactamase-related" evidence="1">
    <location>
        <begin position="6"/>
        <end position="352"/>
    </location>
</feature>
<proteinExistence type="predicted"/>
<dbReference type="Gene3D" id="3.40.710.10">
    <property type="entry name" value="DD-peptidase/beta-lactamase superfamily"/>
    <property type="match status" value="1"/>
</dbReference>
<dbReference type="Proteomes" id="UP000530424">
    <property type="component" value="Unassembled WGS sequence"/>
</dbReference>
<dbReference type="RefSeq" id="WP_218910189.1">
    <property type="nucleotide sequence ID" value="NZ_JACCFP010000001.1"/>
</dbReference>
<evidence type="ECO:0000313" key="2">
    <source>
        <dbReference type="EMBL" id="NYJ01005.1"/>
    </source>
</evidence>
<dbReference type="InterPro" id="IPR052907">
    <property type="entry name" value="Beta-lactamase/esterase"/>
</dbReference>
<comment type="caution">
    <text evidence="2">The sequence shown here is derived from an EMBL/GenBank/DDBJ whole genome shotgun (WGS) entry which is preliminary data.</text>
</comment>
<protein>
    <submittedName>
        <fullName evidence="2">CubicO group peptidase (Beta-lactamase class C family)</fullName>
    </submittedName>
</protein>
<dbReference type="PANTHER" id="PTHR43319:SF3">
    <property type="entry name" value="BETA-LACTAMASE-RELATED DOMAIN-CONTAINING PROTEIN"/>
    <property type="match status" value="1"/>
</dbReference>
<dbReference type="InterPro" id="IPR001466">
    <property type="entry name" value="Beta-lactam-related"/>
</dbReference>
<dbReference type="SUPFAM" id="SSF56601">
    <property type="entry name" value="beta-lactamase/transpeptidase-like"/>
    <property type="match status" value="1"/>
</dbReference>
<dbReference type="AlphaFoldDB" id="A0A853C0E3"/>
<name>A0A853C0E3_9ACTN</name>
<dbReference type="Pfam" id="PF00144">
    <property type="entry name" value="Beta-lactamase"/>
    <property type="match status" value="1"/>
</dbReference>
<accession>A0A853C0E3</accession>
<gene>
    <name evidence="2" type="ORF">HNR19_001703</name>
</gene>
<evidence type="ECO:0000313" key="3">
    <source>
        <dbReference type="Proteomes" id="UP000530424"/>
    </source>
</evidence>